<reference evidence="1 2" key="1">
    <citation type="submission" date="2019-12" db="EMBL/GenBank/DDBJ databases">
        <title>Whole-genome sequencing of Allorhizobium vitis.</title>
        <authorList>
            <person name="Gan H.M."/>
            <person name="Szegedi E."/>
            <person name="Burr T."/>
            <person name="Savka M.A."/>
        </authorList>
    </citation>
    <scope>NUCLEOTIDE SEQUENCE [LARGE SCALE GENOMIC DNA]</scope>
    <source>
        <strain evidence="1 2">CG989</strain>
    </source>
</reference>
<accession>A0AAE5AUY3</accession>
<protein>
    <submittedName>
        <fullName evidence="1">Uncharacterized protein</fullName>
    </submittedName>
</protein>
<sequence length="66" mass="7181">MSSDTPFKSIDAFKPIGNVRLGLTLTASQSACLRSLTTKPGLRRKVTRFMMAPSAKSIRFVAHDGL</sequence>
<evidence type="ECO:0000313" key="1">
    <source>
        <dbReference type="EMBL" id="MUZ56796.1"/>
    </source>
</evidence>
<organism evidence="1 2">
    <name type="scientific">Agrobacterium vitis</name>
    <name type="common">Rhizobium vitis</name>
    <dbReference type="NCBI Taxonomy" id="373"/>
    <lineage>
        <taxon>Bacteria</taxon>
        <taxon>Pseudomonadati</taxon>
        <taxon>Pseudomonadota</taxon>
        <taxon>Alphaproteobacteria</taxon>
        <taxon>Hyphomicrobiales</taxon>
        <taxon>Rhizobiaceae</taxon>
        <taxon>Rhizobium/Agrobacterium group</taxon>
        <taxon>Agrobacterium</taxon>
    </lineage>
</organism>
<gene>
    <name evidence="1" type="ORF">GOZ95_04875</name>
</gene>
<dbReference type="AlphaFoldDB" id="A0AAE5AUY3"/>
<proteinExistence type="predicted"/>
<evidence type="ECO:0000313" key="2">
    <source>
        <dbReference type="Proteomes" id="UP000436692"/>
    </source>
</evidence>
<name>A0AAE5AUY3_AGRVI</name>
<dbReference type="Proteomes" id="UP000436692">
    <property type="component" value="Unassembled WGS sequence"/>
</dbReference>
<comment type="caution">
    <text evidence="1">The sequence shown here is derived from an EMBL/GenBank/DDBJ whole genome shotgun (WGS) entry which is preliminary data.</text>
</comment>
<dbReference type="RefSeq" id="WP_156547340.1">
    <property type="nucleotide sequence ID" value="NZ_JABAEJ010000002.1"/>
</dbReference>
<dbReference type="EMBL" id="WPHM01000002">
    <property type="protein sequence ID" value="MUZ56796.1"/>
    <property type="molecule type" value="Genomic_DNA"/>
</dbReference>